<keyword evidence="10" id="KW-0175">Coiled coil</keyword>
<dbReference type="CDD" id="cd05506">
    <property type="entry name" value="Bromo_plant1"/>
    <property type="match status" value="1"/>
</dbReference>
<feature type="binding site" evidence="15">
    <location>
        <position position="1467"/>
    </location>
    <ligand>
        <name>ATP</name>
        <dbReference type="ChEBI" id="CHEBI:30616"/>
    </ligand>
</feature>
<dbReference type="EMBL" id="LR999458">
    <property type="protein sequence ID" value="CAE6256553.1"/>
    <property type="molecule type" value="Genomic_DNA"/>
</dbReference>
<protein>
    <recommendedName>
        <fullName evidence="6">nucleoside-diphosphate kinase</fullName>
        <ecNumber evidence="6">2.7.4.6</ecNumber>
    </recommendedName>
</protein>
<feature type="binding site" evidence="15">
    <location>
        <position position="1457"/>
    </location>
    <ligand>
        <name>ATP</name>
        <dbReference type="ChEBI" id="CHEBI:30616"/>
    </ligand>
</feature>
<dbReference type="GO" id="GO:0005634">
    <property type="term" value="C:nucleus"/>
    <property type="evidence" value="ECO:0007669"/>
    <property type="project" value="UniProtKB-SubCell"/>
</dbReference>
<evidence type="ECO:0000256" key="11">
    <source>
        <dbReference type="ARBA" id="ARBA00023117"/>
    </source>
</evidence>
<keyword evidence="13" id="KW-0539">Nucleus</keyword>
<keyword evidence="9" id="KW-0805">Transcription regulation</keyword>
<feature type="compositionally biased region" description="Acidic residues" evidence="17">
    <location>
        <begin position="1029"/>
        <end position="1039"/>
    </location>
</feature>
<keyword evidence="7" id="KW-0808">Transferase</keyword>
<evidence type="ECO:0000256" key="10">
    <source>
        <dbReference type="ARBA" id="ARBA00023054"/>
    </source>
</evidence>
<dbReference type="InterPro" id="IPR001564">
    <property type="entry name" value="Nucleoside_diP_kinase"/>
</dbReference>
<dbReference type="GO" id="GO:0006228">
    <property type="term" value="P:UTP biosynthetic process"/>
    <property type="evidence" value="ECO:0007669"/>
    <property type="project" value="InterPro"/>
</dbReference>
<dbReference type="GO" id="GO:0006183">
    <property type="term" value="P:GTP biosynthetic process"/>
    <property type="evidence" value="ECO:0007669"/>
    <property type="project" value="InterPro"/>
</dbReference>
<name>A0A8S2BB62_ARAAE</name>
<comment type="subcellular location">
    <subcellularLocation>
        <location evidence="4">Nucleus</location>
    </subcellularLocation>
</comment>
<dbReference type="PRINTS" id="PR01243">
    <property type="entry name" value="NUCDPKINASE"/>
</dbReference>
<dbReference type="InterPro" id="IPR038336">
    <property type="entry name" value="NET_sf"/>
</dbReference>
<feature type="compositionally biased region" description="Basic and acidic residues" evidence="17">
    <location>
        <begin position="1202"/>
        <end position="1215"/>
    </location>
</feature>
<feature type="binding site" evidence="15">
    <location>
        <position position="1412"/>
    </location>
    <ligand>
        <name>ATP</name>
        <dbReference type="ChEBI" id="CHEBI:30616"/>
    </ligand>
</feature>
<evidence type="ECO:0000313" key="21">
    <source>
        <dbReference type="Proteomes" id="UP000682877"/>
    </source>
</evidence>
<feature type="compositionally biased region" description="Basic and acidic residues" evidence="17">
    <location>
        <begin position="1171"/>
        <end position="1195"/>
    </location>
</feature>
<feature type="compositionally biased region" description="Basic and acidic residues" evidence="17">
    <location>
        <begin position="793"/>
        <end position="822"/>
    </location>
</feature>
<dbReference type="SMART" id="SM00562">
    <property type="entry name" value="NDK"/>
    <property type="match status" value="1"/>
</dbReference>
<dbReference type="InterPro" id="IPR036850">
    <property type="entry name" value="NDK-like_dom_sf"/>
</dbReference>
<evidence type="ECO:0000259" key="19">
    <source>
        <dbReference type="PROSITE" id="PS51525"/>
    </source>
</evidence>
<feature type="compositionally biased region" description="Basic and acidic residues" evidence="17">
    <location>
        <begin position="1082"/>
        <end position="1103"/>
    </location>
</feature>
<dbReference type="PANTHER" id="PTHR46136:SF33">
    <property type="entry name" value="TRANSCRIPTION FACTOR GTE10"/>
    <property type="match status" value="1"/>
</dbReference>
<feature type="binding site" evidence="15">
    <location>
        <position position="1446"/>
    </location>
    <ligand>
        <name>ATP</name>
        <dbReference type="ChEBI" id="CHEBI:30616"/>
    </ligand>
</feature>
<dbReference type="SUPFAM" id="SSF47370">
    <property type="entry name" value="Bromodomain"/>
    <property type="match status" value="1"/>
</dbReference>
<keyword evidence="21" id="KW-1185">Reference proteome</keyword>
<dbReference type="Gene3D" id="1.20.1270.220">
    <property type="match status" value="1"/>
</dbReference>
<evidence type="ECO:0000256" key="7">
    <source>
        <dbReference type="ARBA" id="ARBA00022679"/>
    </source>
</evidence>
<evidence type="ECO:0000256" key="2">
    <source>
        <dbReference type="ARBA" id="ARBA00000937"/>
    </source>
</evidence>
<dbReference type="CDD" id="cd04413">
    <property type="entry name" value="NDPk_I"/>
    <property type="match status" value="1"/>
</dbReference>
<dbReference type="Pfam" id="PF00439">
    <property type="entry name" value="Bromodomain"/>
    <property type="match status" value="1"/>
</dbReference>
<feature type="region of interest" description="Disordered" evidence="17">
    <location>
        <begin position="983"/>
        <end position="1218"/>
    </location>
</feature>
<dbReference type="InterPro" id="IPR052442">
    <property type="entry name" value="Env_Response_Regulator"/>
</dbReference>
<dbReference type="PRINTS" id="PR00503">
    <property type="entry name" value="BROMODOMAIN"/>
</dbReference>
<dbReference type="PROSITE" id="PS51374">
    <property type="entry name" value="NDPK_LIKE"/>
    <property type="match status" value="1"/>
</dbReference>
<evidence type="ECO:0000256" key="16">
    <source>
        <dbReference type="RuleBase" id="RU004011"/>
    </source>
</evidence>
<evidence type="ECO:0000256" key="1">
    <source>
        <dbReference type="ARBA" id="ARBA00000082"/>
    </source>
</evidence>
<dbReference type="Proteomes" id="UP000682877">
    <property type="component" value="Chromosome 8"/>
</dbReference>
<feature type="compositionally biased region" description="Basic and acidic residues" evidence="17">
    <location>
        <begin position="1124"/>
        <end position="1149"/>
    </location>
</feature>
<evidence type="ECO:0000256" key="9">
    <source>
        <dbReference type="ARBA" id="ARBA00023015"/>
    </source>
</evidence>
<organism evidence="20 21">
    <name type="scientific">Arabidopsis arenosa</name>
    <name type="common">Sand rock-cress</name>
    <name type="synonym">Cardaminopsis arenosa</name>
    <dbReference type="NCBI Taxonomy" id="38785"/>
    <lineage>
        <taxon>Eukaryota</taxon>
        <taxon>Viridiplantae</taxon>
        <taxon>Streptophyta</taxon>
        <taxon>Embryophyta</taxon>
        <taxon>Tracheophyta</taxon>
        <taxon>Spermatophyta</taxon>
        <taxon>Magnoliopsida</taxon>
        <taxon>eudicotyledons</taxon>
        <taxon>Gunneridae</taxon>
        <taxon>Pentapetalae</taxon>
        <taxon>rosids</taxon>
        <taxon>malvids</taxon>
        <taxon>Brassicales</taxon>
        <taxon>Brassicaceae</taxon>
        <taxon>Camelineae</taxon>
        <taxon>Arabidopsis</taxon>
    </lineage>
</organism>
<evidence type="ECO:0000256" key="3">
    <source>
        <dbReference type="ARBA" id="ARBA00001946"/>
    </source>
</evidence>
<evidence type="ECO:0000259" key="18">
    <source>
        <dbReference type="PROSITE" id="PS50014"/>
    </source>
</evidence>
<feature type="domain" description="NET" evidence="19">
    <location>
        <begin position="620"/>
        <end position="702"/>
    </location>
</feature>
<dbReference type="GO" id="GO:0006241">
    <property type="term" value="P:CTP biosynthetic process"/>
    <property type="evidence" value="ECO:0007669"/>
    <property type="project" value="InterPro"/>
</dbReference>
<keyword evidence="12" id="KW-0804">Transcription</keyword>
<feature type="domain" description="Bromo" evidence="18">
    <location>
        <begin position="489"/>
        <end position="561"/>
    </location>
</feature>
<evidence type="ECO:0000256" key="12">
    <source>
        <dbReference type="ARBA" id="ARBA00023163"/>
    </source>
</evidence>
<dbReference type="FunFam" id="3.30.70.141:FF:000002">
    <property type="entry name" value="Nucleoside diphosphate kinase"/>
    <property type="match status" value="1"/>
</dbReference>
<dbReference type="HAMAP" id="MF_00451">
    <property type="entry name" value="NDP_kinase"/>
    <property type="match status" value="1"/>
</dbReference>
<evidence type="ECO:0000313" key="20">
    <source>
        <dbReference type="EMBL" id="CAE6256553.1"/>
    </source>
</evidence>
<dbReference type="InterPro" id="IPR027353">
    <property type="entry name" value="NET_dom"/>
</dbReference>
<evidence type="ECO:0000256" key="5">
    <source>
        <dbReference type="ARBA" id="ARBA00008142"/>
    </source>
</evidence>
<feature type="binding site" evidence="15">
    <location>
        <position position="1364"/>
    </location>
    <ligand>
        <name>ATP</name>
        <dbReference type="ChEBI" id="CHEBI:30616"/>
    </ligand>
</feature>
<evidence type="ECO:0000256" key="4">
    <source>
        <dbReference type="ARBA" id="ARBA00004123"/>
    </source>
</evidence>
<dbReference type="Gene3D" id="1.20.920.10">
    <property type="entry name" value="Bromodomain-like"/>
    <property type="match status" value="1"/>
</dbReference>
<dbReference type="InterPro" id="IPR001487">
    <property type="entry name" value="Bromodomain"/>
</dbReference>
<evidence type="ECO:0000256" key="6">
    <source>
        <dbReference type="ARBA" id="ARBA00012966"/>
    </source>
</evidence>
<dbReference type="InterPro" id="IPR023005">
    <property type="entry name" value="Nucleoside_diP_kinase_AS"/>
</dbReference>
<reference evidence="20" key="1">
    <citation type="submission" date="2021-01" db="EMBL/GenBank/DDBJ databases">
        <authorList>
            <person name="Bezrukov I."/>
        </authorList>
    </citation>
    <scope>NUCLEOTIDE SEQUENCE</scope>
</reference>
<gene>
    <name evidence="20" type="ORF">AARE701A_LOCUS22249</name>
</gene>
<feature type="binding site" evidence="15">
    <location>
        <position position="1440"/>
    </location>
    <ligand>
        <name>ATP</name>
        <dbReference type="ChEBI" id="CHEBI:30616"/>
    </ligand>
</feature>
<feature type="compositionally biased region" description="Low complexity" evidence="17">
    <location>
        <begin position="764"/>
        <end position="792"/>
    </location>
</feature>
<dbReference type="InterPro" id="IPR034907">
    <property type="entry name" value="NDK-like_dom"/>
</dbReference>
<keyword evidence="8" id="KW-0418">Kinase</keyword>
<dbReference type="EC" id="2.7.4.6" evidence="6"/>
<dbReference type="PROSITE" id="PS00469">
    <property type="entry name" value="NDPK"/>
    <property type="match status" value="1"/>
</dbReference>
<dbReference type="SUPFAM" id="SSF54919">
    <property type="entry name" value="Nucleoside diphosphate kinase, NDK"/>
    <property type="match status" value="1"/>
</dbReference>
<feature type="region of interest" description="Disordered" evidence="17">
    <location>
        <begin position="425"/>
        <end position="466"/>
    </location>
</feature>
<evidence type="ECO:0000256" key="13">
    <source>
        <dbReference type="ARBA" id="ARBA00023242"/>
    </source>
</evidence>
<feature type="region of interest" description="Disordered" evidence="17">
    <location>
        <begin position="926"/>
        <end position="962"/>
    </location>
</feature>
<comment type="cofactor">
    <cofactor evidence="3">
        <name>Mg(2+)</name>
        <dbReference type="ChEBI" id="CHEBI:18420"/>
    </cofactor>
</comment>
<accession>A0A8S2BB62</accession>
<dbReference type="InterPro" id="IPR037377">
    <property type="entry name" value="GTE_bromo"/>
</dbReference>
<evidence type="ECO:0000256" key="8">
    <source>
        <dbReference type="ARBA" id="ARBA00022777"/>
    </source>
</evidence>
<dbReference type="GO" id="GO:0042542">
    <property type="term" value="P:response to hydrogen peroxide"/>
    <property type="evidence" value="ECO:0007669"/>
    <property type="project" value="UniProtKB-ARBA"/>
</dbReference>
<dbReference type="Pfam" id="PF00334">
    <property type="entry name" value="NDK"/>
    <property type="match status" value="1"/>
</dbReference>
<evidence type="ECO:0000256" key="17">
    <source>
        <dbReference type="SAM" id="MobiDB-lite"/>
    </source>
</evidence>
<dbReference type="Pfam" id="PF17035">
    <property type="entry name" value="BET"/>
    <property type="match status" value="1"/>
</dbReference>
<comment type="similarity">
    <text evidence="5 15 16">Belongs to the NDK family.</text>
</comment>
<dbReference type="GO" id="GO:0004550">
    <property type="term" value="F:nucleoside diphosphate kinase activity"/>
    <property type="evidence" value="ECO:0007669"/>
    <property type="project" value="UniProtKB-EC"/>
</dbReference>
<evidence type="ECO:0000256" key="14">
    <source>
        <dbReference type="PROSITE-ProRule" id="PRU00035"/>
    </source>
</evidence>
<feature type="compositionally biased region" description="Basic and acidic residues" evidence="17">
    <location>
        <begin position="1040"/>
        <end position="1071"/>
    </location>
</feature>
<dbReference type="NCBIfam" id="NF001908">
    <property type="entry name" value="PRK00668.1"/>
    <property type="match status" value="1"/>
</dbReference>
<dbReference type="InterPro" id="IPR057710">
    <property type="entry name" value="DUF7950"/>
</dbReference>
<dbReference type="Pfam" id="PF25821">
    <property type="entry name" value="DUF7950"/>
    <property type="match status" value="1"/>
</dbReference>
<dbReference type="InterPro" id="IPR036427">
    <property type="entry name" value="Bromodomain-like_sf"/>
</dbReference>
<feature type="region of interest" description="Disordered" evidence="17">
    <location>
        <begin position="759"/>
        <end position="824"/>
    </location>
</feature>
<comment type="catalytic activity">
    <reaction evidence="2">
        <text>a ribonucleoside 5'-diphosphate + ATP = a ribonucleoside 5'-triphosphate + ADP</text>
        <dbReference type="Rhea" id="RHEA:18113"/>
        <dbReference type="ChEBI" id="CHEBI:30616"/>
        <dbReference type="ChEBI" id="CHEBI:57930"/>
        <dbReference type="ChEBI" id="CHEBI:61557"/>
        <dbReference type="ChEBI" id="CHEBI:456216"/>
        <dbReference type="EC" id="2.7.4.6"/>
    </reaction>
</comment>
<feature type="compositionally biased region" description="Low complexity" evidence="17">
    <location>
        <begin position="50"/>
        <end position="69"/>
    </location>
</feature>
<proteinExistence type="inferred from homology"/>
<dbReference type="SMART" id="SM00297">
    <property type="entry name" value="BROMO"/>
    <property type="match status" value="1"/>
</dbReference>
<dbReference type="PANTHER" id="PTHR46136">
    <property type="entry name" value="TRANSCRIPTION FACTOR GTE8"/>
    <property type="match status" value="1"/>
</dbReference>
<comment type="catalytic activity">
    <reaction evidence="1">
        <text>a 2'-deoxyribonucleoside 5'-diphosphate + ATP = a 2'-deoxyribonucleoside 5'-triphosphate + ADP</text>
        <dbReference type="Rhea" id="RHEA:44640"/>
        <dbReference type="ChEBI" id="CHEBI:30616"/>
        <dbReference type="ChEBI" id="CHEBI:61560"/>
        <dbReference type="ChEBI" id="CHEBI:73316"/>
        <dbReference type="ChEBI" id="CHEBI:456216"/>
        <dbReference type="EC" id="2.7.4.6"/>
    </reaction>
</comment>
<dbReference type="PROSITE" id="PS51525">
    <property type="entry name" value="NET"/>
    <property type="match status" value="1"/>
</dbReference>
<evidence type="ECO:0000256" key="15">
    <source>
        <dbReference type="PROSITE-ProRule" id="PRU00706"/>
    </source>
</evidence>
<feature type="region of interest" description="Disordered" evidence="17">
    <location>
        <begin position="34"/>
        <end position="98"/>
    </location>
</feature>
<keyword evidence="11 14" id="KW-0103">Bromodomain</keyword>
<sequence length="1504" mass="168035">MDGGGGCCIARYGVYGGRYGLSKADRIMLRFRPIAPKPASDGGGSISPVTGKYGSPTTTSGGSSDVSGKSGRGKRKYQKDSTGGNSRRCNKKKRDLGGDATTTTAVTLSLLPETPDKRLFPDLNAFPVEKQKRSGPLWLSFTGGSEMLTPPCKTAEICRRTVVVSSCVTVERVTDAWIDGYGLGKTNEERKMNLVKDTCPGFISDGVGRVTWTNEAYKKMAREDINIPMEEVVPEEMSYDNFHVIVRLVMKERPMLTYPAFTCRVRLQYTCQDRERGSVTVPCDVWRMDGGGFAWRLDVKAALCFKLMGKARKHSRGRSSGFVPDYMQAVETIEPDEFVYSGRIDSVMKHSEASPPLKRRRFGLNGDSNGVSKEVLSLSKMSRSERKNLVHKLKMELQQVRDLSKKIASFSSDTVLLSPYNDIHSCSDGPRRPPPENFATFVGSQGKKRPPVRNDKQRTKKGPSRLNVPTISTVASVMKECETLLNRLWSHKLGWAFRTPVDPVMLNIPDYFTVIKHPMDLGTIRSRLRKGEYSSPLEFAADVRLTFSNSIAYNPPGNQFHTMAQGISKYFESGWKSIEKKMPVTKPPVIPLTSSASLESEIPFEVAPLRNKSAAMNESKLRVEPAKLVMTDDEKKKLSLDLMALEEEFPQNISDLLREQSGSDGQSGEVEIEIDIETLSDEVLFMVRKLLDDYLREKKKSLEKSEPCEMEIVHDSGFSNSPLQASKGDLQIDEDVDIVGGNDPSVSSHPPLKIEKDAACRNNESSSSSSSSSESGSSSSDSDSCSSSGSETDSIKASKPTSREDKKEPGIGINKKEDDSNSEKIIVNDSLNELGQLEHAVGETSTTMDAVVVVPDEEAAPPERQISPDKRYRAAFLKNRFADTIMKAREKALTKGEKGDPEKLRIEREEFEKRLREEKVRLQAEAKAAEEARRKAKAEAAEKTRREREQEREAARQALQKMEKTVEINEGIRFMEDLQMLRATGAEGDQLPTSMEEMSPKCSEDILGSFKMESNSNPLEHLGLYMKMDEEEDEDEEEDPPHFSQREVEDHPLDGSEKQEHSPHREGEDQHVSGNEEPASQKAHDSGNQEDERPINPNERENQLENMPEQESGVDKEEQETEVIEMREQEKEVVDMGVEEVRPLDRSEGHTLSPHRKERGDQLVSGNEDSVSEKAQDHGNQRDENPINQSEREEQVENVLEQESRVDDKEERETEVVDIGEQEPEVVEMGEQENEVVDKGVEEELAVDRSEGQTLSPHREEGEDQLFSGNKELKMVGATVVSKWTLCATSPSVRNSASLNPHCSPARVNLRTELAAFRPQFRLFSRDSSSRRRLRASSSAESGIFLPHLVASMEEVEETYIMVKPDGIQRGLVGEIISRFEKKGFKLIGLKMFQCPKDLAEEHYKDLSAKSFFPNLIEYITSGPVVCMAWEGVGVVASARKLIGKTDPLQAEPGTIRGDLAVQTGRNIVHGSDSPENGKREIGLWFKEGELCEWNSALATWLRE</sequence>
<dbReference type="FunFam" id="1.20.920.10:FF:000050">
    <property type="entry name" value="Transcription factor GTE4"/>
    <property type="match status" value="1"/>
</dbReference>
<dbReference type="PROSITE" id="PS50014">
    <property type="entry name" value="BROMODOMAIN_2"/>
    <property type="match status" value="1"/>
</dbReference>
<feature type="active site" description="Pros-phosphohistidine intermediate" evidence="15">
    <location>
        <position position="1470"/>
    </location>
</feature>
<dbReference type="Gene3D" id="3.30.70.141">
    <property type="entry name" value="Nucleoside diphosphate kinase-like domain"/>
    <property type="match status" value="1"/>
</dbReference>